<gene>
    <name evidence="3" type="ORF">A8L58_14930</name>
    <name evidence="2" type="ORF">AXH35_13480</name>
</gene>
<proteinExistence type="predicted"/>
<dbReference type="Proteomes" id="UP000075221">
    <property type="component" value="Chromosome"/>
</dbReference>
<keyword evidence="1" id="KW-0732">Signal</keyword>
<dbReference type="PANTHER" id="PTHR43649:SF12">
    <property type="entry name" value="DIACETYLCHITOBIOSE BINDING PROTEIN DASA"/>
    <property type="match status" value="1"/>
</dbReference>
<dbReference type="PROSITE" id="PS51257">
    <property type="entry name" value="PROKAR_LIPOPROTEIN"/>
    <property type="match status" value="1"/>
</dbReference>
<evidence type="ECO:0000256" key="1">
    <source>
        <dbReference type="SAM" id="SignalP"/>
    </source>
</evidence>
<dbReference type="EMBL" id="CP015970">
    <property type="protein sequence ID" value="AOZ47759.1"/>
    <property type="molecule type" value="Genomic_DNA"/>
</dbReference>
<feature type="chain" id="PRO_5041923374" evidence="1">
    <location>
        <begin position="23"/>
        <end position="449"/>
    </location>
</feature>
<evidence type="ECO:0000313" key="4">
    <source>
        <dbReference type="Proteomes" id="UP000075221"/>
    </source>
</evidence>
<dbReference type="AlphaFoldDB" id="A0AAC8YH12"/>
<dbReference type="PANTHER" id="PTHR43649">
    <property type="entry name" value="ARABINOSE-BINDING PROTEIN-RELATED"/>
    <property type="match status" value="1"/>
</dbReference>
<evidence type="ECO:0000313" key="5">
    <source>
        <dbReference type="Proteomes" id="UP000178666"/>
    </source>
</evidence>
<dbReference type="Gene3D" id="3.40.190.10">
    <property type="entry name" value="Periplasmic binding protein-like II"/>
    <property type="match status" value="2"/>
</dbReference>
<dbReference type="SUPFAM" id="SSF53850">
    <property type="entry name" value="Periplasmic binding protein-like II"/>
    <property type="match status" value="1"/>
</dbReference>
<dbReference type="EMBL" id="CP014352">
    <property type="protein sequence ID" value="AMS06304.1"/>
    <property type="molecule type" value="Genomic_DNA"/>
</dbReference>
<keyword evidence="5" id="KW-1185">Reference proteome</keyword>
<dbReference type="InterPro" id="IPR050490">
    <property type="entry name" value="Bact_solute-bd_prot1"/>
</dbReference>
<reference evidence="2 4" key="2">
    <citation type="submission" date="2016-02" db="EMBL/GenBank/DDBJ databases">
        <title>Complete Genome Sequence of Propionibacterium acidipropionici ATCC 55737.</title>
        <authorList>
            <person name="Luna Flores C.H."/>
            <person name="Nielsen L.K."/>
            <person name="Marcellin E."/>
        </authorList>
    </citation>
    <scope>NUCLEOTIDE SEQUENCE [LARGE SCALE GENOMIC DNA]</scope>
    <source>
        <strain evidence="2 4">ATCC 55737</strain>
    </source>
</reference>
<sequence>MKRRDFLTMSAGLALLAGCAPGSGQSTSTGSATAPSAVSTDPAKIGRATLTVWDQEVRGGGNSELTKLIASFQKAYPDITIKRVSRSFDDLTKTLRLALSGNDAPDVIQANNTRSQMGEFVKAKYIIPLDSYATAYKWNDRYSESLRATASYSTDAKTFGSGTLYGLPQMGEVVAIYTNKSKLSSLGIKSPSTWEEFEAALARAKSSGEVPLAFGNLDKWPAIHILGVLQGQYEQPAAARKLGYGDAGASWTSEGNRKALTKFQEWVTKGYFTPGFNGLGYDPAWQQFSKGKGVFLIAGTWLAADLTTAMKDNVGFILPPPAKAGGVSYTTGATSLPFAITGKCKNPDAAAAFINHITSSEAMKVIAETGNLPVVESDKQKAPDALSKQLFDAFGTTTKNDALLPYLDWATPTMSDTLGAALQDLLTKRASVDETAQTIQKDYGDFTSK</sequence>
<dbReference type="RefSeq" id="WP_062820180.1">
    <property type="nucleotide sequence ID" value="NZ_CP014352.1"/>
</dbReference>
<evidence type="ECO:0000313" key="3">
    <source>
        <dbReference type="EMBL" id="AOZ47759.1"/>
    </source>
</evidence>
<protein>
    <submittedName>
        <fullName evidence="2">Sugar ABC transporter substrate-binding protein</fullName>
    </submittedName>
</protein>
<feature type="signal peptide" evidence="1">
    <location>
        <begin position="1"/>
        <end position="22"/>
    </location>
</feature>
<dbReference type="Pfam" id="PF01547">
    <property type="entry name" value="SBP_bac_1"/>
    <property type="match status" value="1"/>
</dbReference>
<organism evidence="2 4">
    <name type="scientific">Acidipropionibacterium acidipropionici</name>
    <dbReference type="NCBI Taxonomy" id="1748"/>
    <lineage>
        <taxon>Bacteria</taxon>
        <taxon>Bacillati</taxon>
        <taxon>Actinomycetota</taxon>
        <taxon>Actinomycetes</taxon>
        <taxon>Propionibacteriales</taxon>
        <taxon>Propionibacteriaceae</taxon>
        <taxon>Acidipropionibacterium</taxon>
    </lineage>
</organism>
<accession>A0AAC8YH12</accession>
<reference evidence="3 5" key="1">
    <citation type="journal article" date="2016" name="Plant Dis.">
        <title>Improved production of propionic acid using genome shuffling.</title>
        <authorList>
            <person name="Luna-Flores C.H."/>
            <person name="Palfreyman R.W."/>
            <person name="Kromer J.O."/>
            <person name="Nielsen L.K."/>
            <person name="Marcellin E."/>
        </authorList>
    </citation>
    <scope>NUCLEOTIDE SEQUENCE [LARGE SCALE GENOMIC DNA]</scope>
    <source>
        <strain evidence="3 5">F3E8</strain>
    </source>
</reference>
<dbReference type="Proteomes" id="UP000178666">
    <property type="component" value="Chromosome"/>
</dbReference>
<dbReference type="InterPro" id="IPR006059">
    <property type="entry name" value="SBP"/>
</dbReference>
<evidence type="ECO:0000313" key="2">
    <source>
        <dbReference type="EMBL" id="AMS06304.1"/>
    </source>
</evidence>
<name>A0AAC8YH12_9ACTN</name>